<gene>
    <name evidence="2" type="ORF">O9K51_00853</name>
</gene>
<sequence>MPIRNPFARRPGAALAHDENLRPDQDARHTQTPGFERVDTVGSKASSVLSTRSAKSHDTGEYKMSVVNDSGVYLPPSPTEEKAQWPRRYLSSRESSDTRSSSCDIEHFSISRESFDSYRRSFDISARSPITGHDVPTRQSLDSARFPRLPRTAIDRKMERQPPTAEECFEDVGLDDHKQQPRKRGFFAKFGDTQDKDGHLAEPSPVSRFLMPGRKRGQSGQGSELGNMDRPQTADGR</sequence>
<evidence type="ECO:0000313" key="2">
    <source>
        <dbReference type="EMBL" id="KAJ6446086.1"/>
    </source>
</evidence>
<organism evidence="2 3">
    <name type="scientific">Purpureocillium lavendulum</name>
    <dbReference type="NCBI Taxonomy" id="1247861"/>
    <lineage>
        <taxon>Eukaryota</taxon>
        <taxon>Fungi</taxon>
        <taxon>Dikarya</taxon>
        <taxon>Ascomycota</taxon>
        <taxon>Pezizomycotina</taxon>
        <taxon>Sordariomycetes</taxon>
        <taxon>Hypocreomycetidae</taxon>
        <taxon>Hypocreales</taxon>
        <taxon>Ophiocordycipitaceae</taxon>
        <taxon>Purpureocillium</taxon>
    </lineage>
</organism>
<keyword evidence="3" id="KW-1185">Reference proteome</keyword>
<evidence type="ECO:0000313" key="3">
    <source>
        <dbReference type="Proteomes" id="UP001163105"/>
    </source>
</evidence>
<comment type="caution">
    <text evidence="2">The sequence shown here is derived from an EMBL/GenBank/DDBJ whole genome shotgun (WGS) entry which is preliminary data.</text>
</comment>
<dbReference type="AlphaFoldDB" id="A0AB34G582"/>
<proteinExistence type="predicted"/>
<feature type="region of interest" description="Disordered" evidence="1">
    <location>
        <begin position="127"/>
        <end position="237"/>
    </location>
</feature>
<name>A0AB34G582_9HYPO</name>
<reference evidence="2" key="1">
    <citation type="submission" date="2023-01" db="EMBL/GenBank/DDBJ databases">
        <title>The growth and conidiation of Purpureocillium lavendulum are regulated by nitrogen source and histone H3K14 acetylation.</title>
        <authorList>
            <person name="Tang P."/>
            <person name="Han J."/>
            <person name="Zhang C."/>
            <person name="Tang P."/>
            <person name="Qi F."/>
            <person name="Zhang K."/>
            <person name="Liang L."/>
        </authorList>
    </citation>
    <scope>NUCLEOTIDE SEQUENCE</scope>
    <source>
        <strain evidence="2">YMF1.00683</strain>
    </source>
</reference>
<protein>
    <submittedName>
        <fullName evidence="2">Secondary alcohol dehydrogenase protein</fullName>
    </submittedName>
</protein>
<dbReference type="EMBL" id="JAQHRD010000001">
    <property type="protein sequence ID" value="KAJ6446086.1"/>
    <property type="molecule type" value="Genomic_DNA"/>
</dbReference>
<accession>A0AB34G582</accession>
<feature type="region of interest" description="Disordered" evidence="1">
    <location>
        <begin position="1"/>
        <end position="106"/>
    </location>
</feature>
<feature type="compositionally biased region" description="Basic and acidic residues" evidence="1">
    <location>
        <begin position="16"/>
        <end position="29"/>
    </location>
</feature>
<evidence type="ECO:0000256" key="1">
    <source>
        <dbReference type="SAM" id="MobiDB-lite"/>
    </source>
</evidence>
<dbReference type="Proteomes" id="UP001163105">
    <property type="component" value="Unassembled WGS sequence"/>
</dbReference>
<feature type="compositionally biased region" description="Polar residues" evidence="1">
    <location>
        <begin position="43"/>
        <end position="53"/>
    </location>
</feature>